<comment type="caution">
    <text evidence="7">The sequence shown here is derived from an EMBL/GenBank/DDBJ whole genome shotgun (WGS) entry which is preliminary data.</text>
</comment>
<dbReference type="InterPro" id="IPR004753">
    <property type="entry name" value="MreB"/>
</dbReference>
<evidence type="ECO:0000256" key="5">
    <source>
        <dbReference type="ARBA" id="ARBA00023458"/>
    </source>
</evidence>
<dbReference type="RefSeq" id="WP_018385469.1">
    <property type="nucleotide sequence ID" value="NZ_LLZU01000008.1"/>
</dbReference>
<dbReference type="GO" id="GO:0000902">
    <property type="term" value="P:cell morphogenesis"/>
    <property type="evidence" value="ECO:0007669"/>
    <property type="project" value="InterPro"/>
</dbReference>
<evidence type="ECO:0000313" key="7">
    <source>
        <dbReference type="EMBL" id="KRV49970.1"/>
    </source>
</evidence>
<dbReference type="eggNOG" id="COG1077">
    <property type="taxonomic scope" value="Bacteria"/>
</dbReference>
<dbReference type="Pfam" id="PF06723">
    <property type="entry name" value="MreB_Mbl"/>
    <property type="match status" value="1"/>
</dbReference>
<feature type="binding site" evidence="6">
    <location>
        <begin position="298"/>
        <end position="301"/>
    </location>
    <ligand>
        <name>ATP</name>
        <dbReference type="ChEBI" id="CHEBI:30616"/>
    </ligand>
</feature>
<dbReference type="HAMAP" id="MF_02207">
    <property type="entry name" value="MreB"/>
    <property type="match status" value="1"/>
</dbReference>
<evidence type="ECO:0000256" key="2">
    <source>
        <dbReference type="ARBA" id="ARBA00022741"/>
    </source>
</evidence>
<feature type="binding site" evidence="6">
    <location>
        <begin position="18"/>
        <end position="20"/>
    </location>
    <ligand>
        <name>ATP</name>
        <dbReference type="ChEBI" id="CHEBI:30616"/>
    </ligand>
</feature>
<dbReference type="STRING" id="76728.AQ490_18095"/>
<keyword evidence="1 6" id="KW-0963">Cytoplasm</keyword>
<organism evidence="7 8">
    <name type="scientific">Wenjunlia vitaminophila</name>
    <name type="common">Streptomyces vitaminophilus</name>
    <dbReference type="NCBI Taxonomy" id="76728"/>
    <lineage>
        <taxon>Bacteria</taxon>
        <taxon>Bacillati</taxon>
        <taxon>Actinomycetota</taxon>
        <taxon>Actinomycetes</taxon>
        <taxon>Kitasatosporales</taxon>
        <taxon>Streptomycetaceae</taxon>
        <taxon>Wenjunlia</taxon>
    </lineage>
</organism>
<dbReference type="CDD" id="cd10225">
    <property type="entry name" value="ASKHA_NBD_MreB-like"/>
    <property type="match status" value="1"/>
</dbReference>
<comment type="function">
    <text evidence="6">Forms membrane-associated dynamic filaments that are essential for cell shape determination. Acts by regulating cell wall synthesis and cell elongation, and thus cell shape. A feedback loop between cell geometry and MreB localization may maintain elongated cell shape by targeting cell wall growth to regions of negative cell wall curvature.</text>
</comment>
<dbReference type="GO" id="GO:0005737">
    <property type="term" value="C:cytoplasm"/>
    <property type="evidence" value="ECO:0007669"/>
    <property type="project" value="UniProtKB-SubCell"/>
</dbReference>
<dbReference type="SUPFAM" id="SSF53067">
    <property type="entry name" value="Actin-like ATPase domain"/>
    <property type="match status" value="2"/>
</dbReference>
<dbReference type="Gene3D" id="3.30.420.40">
    <property type="match status" value="3"/>
</dbReference>
<keyword evidence="8" id="KW-1185">Reference proteome</keyword>
<dbReference type="PRINTS" id="PR01652">
    <property type="entry name" value="SHAPEPROTEIN"/>
</dbReference>
<proteinExistence type="inferred from homology"/>
<evidence type="ECO:0000313" key="8">
    <source>
        <dbReference type="Proteomes" id="UP000050867"/>
    </source>
</evidence>
<dbReference type="PANTHER" id="PTHR42749">
    <property type="entry name" value="CELL SHAPE-DETERMINING PROTEIN MREB"/>
    <property type="match status" value="1"/>
</dbReference>
<reference evidence="7 8" key="1">
    <citation type="submission" date="2015-10" db="EMBL/GenBank/DDBJ databases">
        <title>Draft genome sequence of pyrrolomycin-producing Streptomyces vitaminophilus.</title>
        <authorList>
            <person name="Graham D.E."/>
            <person name="Mahan K.M."/>
            <person name="Klingeman D.M."/>
            <person name="Hettich R.L."/>
            <person name="Parry R.J."/>
        </authorList>
    </citation>
    <scope>NUCLEOTIDE SEQUENCE [LARGE SCALE GENOMIC DNA]</scope>
    <source>
        <strain evidence="7 8">ATCC 31673</strain>
    </source>
</reference>
<feature type="binding site" evidence="6">
    <location>
        <begin position="161"/>
        <end position="163"/>
    </location>
    <ligand>
        <name>ATP</name>
        <dbReference type="ChEBI" id="CHEBI:30616"/>
    </ligand>
</feature>
<dbReference type="AlphaFoldDB" id="A0A0T6LVU5"/>
<comment type="subcellular location">
    <subcellularLocation>
        <location evidence="6">Cytoplasm</location>
    </subcellularLocation>
    <text evidence="6">Membrane-associated.</text>
</comment>
<dbReference type="EMBL" id="LLZU01000008">
    <property type="protein sequence ID" value="KRV49970.1"/>
    <property type="molecule type" value="Genomic_DNA"/>
</dbReference>
<comment type="subunit">
    <text evidence="6">Forms polymers.</text>
</comment>
<evidence type="ECO:0000256" key="3">
    <source>
        <dbReference type="ARBA" id="ARBA00022840"/>
    </source>
</evidence>
<evidence type="ECO:0000256" key="1">
    <source>
        <dbReference type="ARBA" id="ARBA00022490"/>
    </source>
</evidence>
<keyword evidence="4 6" id="KW-0133">Cell shape</keyword>
<evidence type="ECO:0000256" key="6">
    <source>
        <dbReference type="HAMAP-Rule" id="MF_02207"/>
    </source>
</evidence>
<dbReference type="NCBIfam" id="NF010539">
    <property type="entry name" value="PRK13927.1"/>
    <property type="match status" value="1"/>
</dbReference>
<keyword evidence="3 6" id="KW-0067">ATP-binding</keyword>
<feature type="binding site" evidence="6">
    <location>
        <begin position="209"/>
        <end position="212"/>
    </location>
    <ligand>
        <name>ATP</name>
        <dbReference type="ChEBI" id="CHEBI:30616"/>
    </ligand>
</feature>
<dbReference type="GO" id="GO:0005524">
    <property type="term" value="F:ATP binding"/>
    <property type="evidence" value="ECO:0007669"/>
    <property type="project" value="UniProtKB-KW"/>
</dbReference>
<dbReference type="GO" id="GO:0008360">
    <property type="term" value="P:regulation of cell shape"/>
    <property type="evidence" value="ECO:0007669"/>
    <property type="project" value="UniProtKB-UniRule"/>
</dbReference>
<sequence>MAPNTVASGRDIGMDLGTANTVVHVNGRGIVLNEPSVVAVHHDTGGVLAVGAEAKRMVGRTPGHIIASRPLRDGVIADYEVAERMMRYFVRKARPSRFFRPRVVVCVPMGATGVERRAIIEATREAGARSVHLIEEPLAAAIGADLPVHEAAGSMVVDIGGGTTDAAVISLGGIVVAESVRIAGDKLDEAIAQAVRREHGLLVGERTAEAIKLGIGSVHVDGPVAPEDAEELAATLPVRGRDQASGLPRTVVVGVKEIQLAIEDLVGAIVQTVKKALDRCPPELAGDLMERGIVLTGGGALLRHLDRRISQETGMPVLIAAQPLLCVALGSGMCLSHLPLDDAPDRLRAH</sequence>
<protein>
    <recommendedName>
        <fullName evidence="6">Cell shape-determining protein MreB</fullName>
    </recommendedName>
</protein>
<dbReference type="Proteomes" id="UP000050867">
    <property type="component" value="Unassembled WGS sequence"/>
</dbReference>
<dbReference type="OrthoDB" id="9768127at2"/>
<gene>
    <name evidence="6" type="primary">mreB</name>
    <name evidence="7" type="ORF">AQ490_18095</name>
</gene>
<accession>A0A0T6LVU5</accession>
<dbReference type="InterPro" id="IPR043129">
    <property type="entry name" value="ATPase_NBD"/>
</dbReference>
<dbReference type="PANTHER" id="PTHR42749:SF1">
    <property type="entry name" value="CELL SHAPE-DETERMINING PROTEIN MREB"/>
    <property type="match status" value="1"/>
</dbReference>
<dbReference type="InterPro" id="IPR056546">
    <property type="entry name" value="MreB_MamK-like"/>
</dbReference>
<comment type="similarity">
    <text evidence="5 6">Belongs to the FtsA/MreB family.</text>
</comment>
<dbReference type="NCBIfam" id="TIGR00904">
    <property type="entry name" value="mreB"/>
    <property type="match status" value="1"/>
</dbReference>
<evidence type="ECO:0000256" key="4">
    <source>
        <dbReference type="ARBA" id="ARBA00022960"/>
    </source>
</evidence>
<name>A0A0T6LVU5_WENVI</name>
<keyword evidence="2 6" id="KW-0547">Nucleotide-binding</keyword>